<dbReference type="InterPro" id="IPR010260">
    <property type="entry name" value="AlpA"/>
</dbReference>
<organism evidence="1 2">
    <name type="scientific">Kerstersia gyiorum</name>
    <dbReference type="NCBI Taxonomy" id="206506"/>
    <lineage>
        <taxon>Bacteria</taxon>
        <taxon>Pseudomonadati</taxon>
        <taxon>Pseudomonadota</taxon>
        <taxon>Betaproteobacteria</taxon>
        <taxon>Burkholderiales</taxon>
        <taxon>Alcaligenaceae</taxon>
        <taxon>Kerstersia</taxon>
    </lineage>
</organism>
<accession>A0A4Q7MWP0</accession>
<dbReference type="RefSeq" id="WP_130486393.1">
    <property type="nucleotide sequence ID" value="NZ_CBCSEB010000003.1"/>
</dbReference>
<comment type="caution">
    <text evidence="1">The sequence shown here is derived from an EMBL/GenBank/DDBJ whole genome shotgun (WGS) entry which is preliminary data.</text>
</comment>
<protein>
    <submittedName>
        <fullName evidence="1">AlpA family transcriptional regulator</fullName>
    </submittedName>
</protein>
<dbReference type="Pfam" id="PF05930">
    <property type="entry name" value="Phage_AlpA"/>
    <property type="match status" value="1"/>
</dbReference>
<proteinExistence type="predicted"/>
<evidence type="ECO:0000313" key="1">
    <source>
        <dbReference type="EMBL" id="RZS73154.1"/>
    </source>
</evidence>
<dbReference type="Gene3D" id="1.10.238.160">
    <property type="match status" value="1"/>
</dbReference>
<reference evidence="1 2" key="1">
    <citation type="submission" date="2019-02" db="EMBL/GenBank/DDBJ databases">
        <title>Genomic Encyclopedia of Type Strains, Phase IV (KMG-IV): sequencing the most valuable type-strain genomes for metagenomic binning, comparative biology and taxonomic classification.</title>
        <authorList>
            <person name="Goeker M."/>
        </authorList>
    </citation>
    <scope>NUCLEOTIDE SEQUENCE [LARGE SCALE GENOMIC DNA]</scope>
    <source>
        <strain evidence="1 2">DSM 16618</strain>
    </source>
</reference>
<dbReference type="AlphaFoldDB" id="A0A4Q7MWP0"/>
<gene>
    <name evidence="1" type="ORF">EV679_0342</name>
</gene>
<dbReference type="EMBL" id="SGWZ01000001">
    <property type="protein sequence ID" value="RZS73154.1"/>
    <property type="molecule type" value="Genomic_DNA"/>
</dbReference>
<sequence>MRHQSTPVKPRLVTTEQTIEAVQHAYSNQVGERLITDKEVAHLLGASRSWPWKLAQDGRLPAPIRITERCTRWRLSEIRAWMADPQGWQAANAPKLEG</sequence>
<evidence type="ECO:0000313" key="2">
    <source>
        <dbReference type="Proteomes" id="UP000292039"/>
    </source>
</evidence>
<dbReference type="Proteomes" id="UP000292039">
    <property type="component" value="Unassembled WGS sequence"/>
</dbReference>
<name>A0A4Q7MWP0_9BURK</name>